<evidence type="ECO:0000256" key="1">
    <source>
        <dbReference type="SAM" id="Phobius"/>
    </source>
</evidence>
<keyword evidence="1" id="KW-0472">Membrane</keyword>
<keyword evidence="1" id="KW-0812">Transmembrane</keyword>
<gene>
    <name evidence="2" type="ORF">D7I44_06340</name>
</gene>
<protein>
    <recommendedName>
        <fullName evidence="4">Polysaccharide chain length determinant N-terminal domain-containing protein</fullName>
    </recommendedName>
</protein>
<dbReference type="EMBL" id="CP032624">
    <property type="protein sequence ID" value="AYG03185.1"/>
    <property type="molecule type" value="Genomic_DNA"/>
</dbReference>
<dbReference type="Proteomes" id="UP000275069">
    <property type="component" value="Chromosome"/>
</dbReference>
<feature type="transmembrane region" description="Helical" evidence="1">
    <location>
        <begin position="170"/>
        <end position="195"/>
    </location>
</feature>
<accession>A0A387BGP4</accession>
<proteinExistence type="predicted"/>
<dbReference type="OrthoDB" id="3695950at2"/>
<evidence type="ECO:0008006" key="4">
    <source>
        <dbReference type="Google" id="ProtNLM"/>
    </source>
</evidence>
<evidence type="ECO:0000313" key="3">
    <source>
        <dbReference type="Proteomes" id="UP000275069"/>
    </source>
</evidence>
<dbReference type="AlphaFoldDB" id="A0A387BGP4"/>
<dbReference type="KEGG" id="gry:D7I44_06340"/>
<name>A0A387BGP4_9MICO</name>
<sequence>MNVSDSIRMLLRRWYITLPGLILAGALAFGAFTRTPPAYERSASVLLLPGALSLPEGGNPYLYISGLSQAADVLVRSAGSEEVVGPIREKHPDAKVTIARDASTVTPVVVIDVESPSDAATATILKQLVTDTGKSLAQLQEREGITDKNRITLEPLTVDDKSTIKLKQPMLFAAGAGVGGLVVTLIAAAVGDSLLAARKVRKRVRVEAGARVSAGSAASEAHA</sequence>
<reference evidence="2 3" key="1">
    <citation type="submission" date="2018-09" db="EMBL/GenBank/DDBJ databases">
        <title>Genome sequencing of strain 2DFW10M-5.</title>
        <authorList>
            <person name="Heo J."/>
            <person name="Kim S.-J."/>
            <person name="Kwon S.-W."/>
        </authorList>
    </citation>
    <scope>NUCLEOTIDE SEQUENCE [LARGE SCALE GENOMIC DNA]</scope>
    <source>
        <strain evidence="2 3">2DFW10M-5</strain>
    </source>
</reference>
<keyword evidence="3" id="KW-1185">Reference proteome</keyword>
<organism evidence="2 3">
    <name type="scientific">Gryllotalpicola protaetiae</name>
    <dbReference type="NCBI Taxonomy" id="2419771"/>
    <lineage>
        <taxon>Bacteria</taxon>
        <taxon>Bacillati</taxon>
        <taxon>Actinomycetota</taxon>
        <taxon>Actinomycetes</taxon>
        <taxon>Micrococcales</taxon>
        <taxon>Microbacteriaceae</taxon>
        <taxon>Gryllotalpicola</taxon>
    </lineage>
</organism>
<evidence type="ECO:0000313" key="2">
    <source>
        <dbReference type="EMBL" id="AYG03185.1"/>
    </source>
</evidence>
<keyword evidence="1" id="KW-1133">Transmembrane helix</keyword>